<dbReference type="Pfam" id="PF08423">
    <property type="entry name" value="Rad51"/>
    <property type="match status" value="1"/>
</dbReference>
<evidence type="ECO:0000259" key="3">
    <source>
        <dbReference type="PROSITE" id="PS50162"/>
    </source>
</evidence>
<protein>
    <submittedName>
        <fullName evidence="4">P-loop containing nucleoside triphosphate hydrolase protein</fullName>
    </submittedName>
</protein>
<gene>
    <name evidence="4" type="ORF">F5878DRAFT_542061</name>
</gene>
<dbReference type="GO" id="GO:0033063">
    <property type="term" value="C:Rad51B-Rad51C-Rad51D-XRCC2 complex"/>
    <property type="evidence" value="ECO:0007669"/>
    <property type="project" value="TreeGrafter"/>
</dbReference>
<accession>A0AA38UBZ5</accession>
<reference evidence="4" key="1">
    <citation type="submission" date="2022-08" db="EMBL/GenBank/DDBJ databases">
        <authorList>
            <consortium name="DOE Joint Genome Institute"/>
            <person name="Min B."/>
            <person name="Riley R."/>
            <person name="Sierra-Patev S."/>
            <person name="Naranjo-Ortiz M."/>
            <person name="Looney B."/>
            <person name="Konkel Z."/>
            <person name="Slot J.C."/>
            <person name="Sakamoto Y."/>
            <person name="Steenwyk J.L."/>
            <person name="Rokas A."/>
            <person name="Carro J."/>
            <person name="Camarero S."/>
            <person name="Ferreira P."/>
            <person name="Molpeceres G."/>
            <person name="Ruiz-Duenas F.J."/>
            <person name="Serrano A."/>
            <person name="Henrissat B."/>
            <person name="Drula E."/>
            <person name="Hughes K.W."/>
            <person name="Mata J.L."/>
            <person name="Ishikawa N.K."/>
            <person name="Vargas-Isla R."/>
            <person name="Ushijima S."/>
            <person name="Smith C.A."/>
            <person name="Ahrendt S."/>
            <person name="Andreopoulos W."/>
            <person name="He G."/>
            <person name="Labutti K."/>
            <person name="Lipzen A."/>
            <person name="Ng V."/>
            <person name="Sandor L."/>
            <person name="Barry K."/>
            <person name="Martinez A.T."/>
            <person name="Xiao Y."/>
            <person name="Gibbons J.G."/>
            <person name="Terashima K."/>
            <person name="Hibbett D.S."/>
            <person name="Grigoriev I.V."/>
        </authorList>
    </citation>
    <scope>NUCLEOTIDE SEQUENCE</scope>
    <source>
        <strain evidence="4">TFB9207</strain>
    </source>
</reference>
<dbReference type="Gene3D" id="3.40.50.300">
    <property type="entry name" value="P-loop containing nucleotide triphosphate hydrolases"/>
    <property type="match status" value="1"/>
</dbReference>
<dbReference type="GO" id="GO:0007131">
    <property type="term" value="P:reciprocal meiotic recombination"/>
    <property type="evidence" value="ECO:0007669"/>
    <property type="project" value="TreeGrafter"/>
</dbReference>
<dbReference type="InterPro" id="IPR020588">
    <property type="entry name" value="RecA_ATP-bd"/>
</dbReference>
<dbReference type="PROSITE" id="PS50162">
    <property type="entry name" value="RECA_2"/>
    <property type="match status" value="1"/>
</dbReference>
<keyword evidence="4" id="KW-0378">Hydrolase</keyword>
<evidence type="ECO:0000256" key="1">
    <source>
        <dbReference type="ARBA" id="ARBA00004123"/>
    </source>
</evidence>
<dbReference type="GO" id="GO:0140664">
    <property type="term" value="F:ATP-dependent DNA damage sensor activity"/>
    <property type="evidence" value="ECO:0007669"/>
    <property type="project" value="InterPro"/>
</dbReference>
<dbReference type="GO" id="GO:0000723">
    <property type="term" value="P:telomere maintenance"/>
    <property type="evidence" value="ECO:0007669"/>
    <property type="project" value="TreeGrafter"/>
</dbReference>
<proteinExistence type="predicted"/>
<dbReference type="GO" id="GO:0000724">
    <property type="term" value="P:double-strand break repair via homologous recombination"/>
    <property type="evidence" value="ECO:0007669"/>
    <property type="project" value="TreeGrafter"/>
</dbReference>
<evidence type="ECO:0000313" key="5">
    <source>
        <dbReference type="Proteomes" id="UP001163846"/>
    </source>
</evidence>
<dbReference type="PANTHER" id="PTHR46457">
    <property type="entry name" value="DNA REPAIR PROTEIN RAD51 HOMOLOG 4"/>
    <property type="match status" value="1"/>
</dbReference>
<dbReference type="GO" id="GO:0016787">
    <property type="term" value="F:hydrolase activity"/>
    <property type="evidence" value="ECO:0007669"/>
    <property type="project" value="UniProtKB-KW"/>
</dbReference>
<dbReference type="GO" id="GO:0003697">
    <property type="term" value="F:single-stranded DNA binding"/>
    <property type="evidence" value="ECO:0007669"/>
    <property type="project" value="TreeGrafter"/>
</dbReference>
<dbReference type="GO" id="GO:0005657">
    <property type="term" value="C:replication fork"/>
    <property type="evidence" value="ECO:0007669"/>
    <property type="project" value="TreeGrafter"/>
</dbReference>
<comment type="caution">
    <text evidence="4">The sequence shown here is derived from an EMBL/GenBank/DDBJ whole genome shotgun (WGS) entry which is preliminary data.</text>
</comment>
<evidence type="ECO:0000313" key="4">
    <source>
        <dbReference type="EMBL" id="KAJ3836070.1"/>
    </source>
</evidence>
<sequence>MLLKNLSPSLITSDLVTELHSLGISTTTDLIFSNASPLQIYSRMSSKFMPFADFESSIQTIIASLAGSGQDASMLSELTNSDFKMQTSTSLDDHLGGGLPCARVIEISGDRGSGKSILLLNWVLTSLLRTPEMAVLWIDTTGDFAIDRAVQILQHHQQTLDDMAVMLQRLHISTAIDLESVQQIIRALGLQLAQASEPRIKCVVIDSVTSLLGPYLSAVSSQGHAIMAAFMRYLHDLAKSYSLLILIVNNATLMRIQSTRKPQTSLDVVSNPHSAFASTIRKPALGPSFPFMTDATLWVARLPVKEEDGEGSTAHVIEVFRSRFSVSHHVADI</sequence>
<dbReference type="InterPro" id="IPR051988">
    <property type="entry name" value="HRR_RAD51_Paralog"/>
</dbReference>
<comment type="subcellular location">
    <subcellularLocation>
        <location evidence="1">Nucleus</location>
    </subcellularLocation>
</comment>
<keyword evidence="2" id="KW-0539">Nucleus</keyword>
<dbReference type="PANTHER" id="PTHR46457:SF1">
    <property type="entry name" value="DNA REPAIR PROTEIN RAD51 HOMOLOG 4"/>
    <property type="match status" value="1"/>
</dbReference>
<keyword evidence="5" id="KW-1185">Reference proteome</keyword>
<dbReference type="EMBL" id="MU806353">
    <property type="protein sequence ID" value="KAJ3836070.1"/>
    <property type="molecule type" value="Genomic_DNA"/>
</dbReference>
<dbReference type="AlphaFoldDB" id="A0AA38UBZ5"/>
<dbReference type="GO" id="GO:0042148">
    <property type="term" value="P:DNA strand invasion"/>
    <property type="evidence" value="ECO:0007669"/>
    <property type="project" value="TreeGrafter"/>
</dbReference>
<dbReference type="Proteomes" id="UP001163846">
    <property type="component" value="Unassembled WGS sequence"/>
</dbReference>
<feature type="domain" description="RecA family profile 1" evidence="3">
    <location>
        <begin position="80"/>
        <end position="252"/>
    </location>
</feature>
<dbReference type="GO" id="GO:0005815">
    <property type="term" value="C:microtubule organizing center"/>
    <property type="evidence" value="ECO:0007669"/>
    <property type="project" value="TreeGrafter"/>
</dbReference>
<organism evidence="4 5">
    <name type="scientific">Lentinula raphanica</name>
    <dbReference type="NCBI Taxonomy" id="153919"/>
    <lineage>
        <taxon>Eukaryota</taxon>
        <taxon>Fungi</taxon>
        <taxon>Dikarya</taxon>
        <taxon>Basidiomycota</taxon>
        <taxon>Agaricomycotina</taxon>
        <taxon>Agaricomycetes</taxon>
        <taxon>Agaricomycetidae</taxon>
        <taxon>Agaricales</taxon>
        <taxon>Marasmiineae</taxon>
        <taxon>Omphalotaceae</taxon>
        <taxon>Lentinula</taxon>
    </lineage>
</organism>
<dbReference type="GO" id="GO:0000400">
    <property type="term" value="F:four-way junction DNA binding"/>
    <property type="evidence" value="ECO:0007669"/>
    <property type="project" value="TreeGrafter"/>
</dbReference>
<dbReference type="SUPFAM" id="SSF52540">
    <property type="entry name" value="P-loop containing nucleoside triphosphate hydrolases"/>
    <property type="match status" value="1"/>
</dbReference>
<dbReference type="InterPro" id="IPR027417">
    <property type="entry name" value="P-loop_NTPase"/>
</dbReference>
<evidence type="ECO:0000256" key="2">
    <source>
        <dbReference type="ARBA" id="ARBA00023242"/>
    </source>
</evidence>
<dbReference type="InterPro" id="IPR013632">
    <property type="entry name" value="Rad51_C"/>
</dbReference>
<dbReference type="GO" id="GO:0005524">
    <property type="term" value="F:ATP binding"/>
    <property type="evidence" value="ECO:0007669"/>
    <property type="project" value="InterPro"/>
</dbReference>
<name>A0AA38UBZ5_9AGAR</name>